<evidence type="ECO:0000256" key="6">
    <source>
        <dbReference type="PIRSR" id="PIRSR001426-1"/>
    </source>
</evidence>
<dbReference type="GO" id="GO:0018822">
    <property type="term" value="F:nitrile hydratase activity"/>
    <property type="evidence" value="ECO:0007669"/>
    <property type="project" value="UniProtKB-EC"/>
</dbReference>
<gene>
    <name evidence="9" type="primary">nthA</name>
    <name evidence="9" type="ORF">E8L99_00680</name>
</gene>
<keyword evidence="10" id="KW-1185">Reference proteome</keyword>
<dbReference type="GO" id="GO:0046914">
    <property type="term" value="F:transition metal ion binding"/>
    <property type="evidence" value="ECO:0007669"/>
    <property type="project" value="InterPro"/>
</dbReference>
<dbReference type="Pfam" id="PF02979">
    <property type="entry name" value="NHase_alpha"/>
    <property type="match status" value="1"/>
</dbReference>
<comment type="similarity">
    <text evidence="1">Belongs to the nitrile hydratase subunit alpha family.</text>
</comment>
<accession>A0A4D7QDA2</accession>
<comment type="catalytic activity">
    <reaction evidence="5">
        <text>an aliphatic primary amide = an aliphatic nitrile + H2O</text>
        <dbReference type="Rhea" id="RHEA:12673"/>
        <dbReference type="ChEBI" id="CHEBI:15377"/>
        <dbReference type="ChEBI" id="CHEBI:65285"/>
        <dbReference type="ChEBI" id="CHEBI:80291"/>
        <dbReference type="EC" id="4.2.1.84"/>
    </reaction>
</comment>
<dbReference type="SUPFAM" id="SSF56209">
    <property type="entry name" value="Nitrile hydratase alpha chain"/>
    <property type="match status" value="1"/>
</dbReference>
<feature type="domain" description="Nitrile hydratase alpha/Thiocyanate hydrolase gamma" evidence="8">
    <location>
        <begin position="41"/>
        <end position="221"/>
    </location>
</feature>
<keyword evidence="4 9" id="KW-0456">Lyase</keyword>
<feature type="compositionally biased region" description="Basic and acidic residues" evidence="7">
    <location>
        <begin position="1"/>
        <end position="17"/>
    </location>
</feature>
<dbReference type="InterPro" id="IPR036648">
    <property type="entry name" value="CN_Hdrase_a/SCN_Hdrase_g_sf"/>
</dbReference>
<dbReference type="InterPro" id="IPR018141">
    <property type="entry name" value="Nitrile_hydratase_asu"/>
</dbReference>
<dbReference type="OrthoDB" id="528553at2"/>
<dbReference type="InterPro" id="IPR023900">
    <property type="entry name" value="CN_Hdrtase_asu/SCN_Hdrlase_gsu"/>
</dbReference>
<dbReference type="Gene3D" id="3.90.330.10">
    <property type="entry name" value="Nitrile hydratase alpha /Thiocyanate hydrolase gamma"/>
    <property type="match status" value="1"/>
</dbReference>
<evidence type="ECO:0000256" key="1">
    <source>
        <dbReference type="ARBA" id="ARBA00009363"/>
    </source>
</evidence>
<evidence type="ECO:0000313" key="9">
    <source>
        <dbReference type="EMBL" id="QCK84411.1"/>
    </source>
</evidence>
<dbReference type="KEGG" id="paqt:E8L99_00680"/>
<reference evidence="9 10" key="1">
    <citation type="submission" date="2019-04" db="EMBL/GenBank/DDBJ databases">
        <title>Phreatobacter aquaticus sp. nov.</title>
        <authorList>
            <person name="Choi A."/>
            <person name="Baek K."/>
        </authorList>
    </citation>
    <scope>NUCLEOTIDE SEQUENCE [LARGE SCALE GENOMIC DNA]</scope>
    <source>
        <strain evidence="9 10">NMCR1094</strain>
    </source>
</reference>
<evidence type="ECO:0000313" key="10">
    <source>
        <dbReference type="Proteomes" id="UP000298588"/>
    </source>
</evidence>
<evidence type="ECO:0000256" key="2">
    <source>
        <dbReference type="ARBA" id="ARBA00013079"/>
    </source>
</evidence>
<feature type="binding site" evidence="6">
    <location>
        <position position="132"/>
    </location>
    <ligand>
        <name>Fe(3+)</name>
        <dbReference type="ChEBI" id="CHEBI:29034"/>
    </ligand>
</feature>
<feature type="compositionally biased region" description="Basic and acidic residues" evidence="7">
    <location>
        <begin position="24"/>
        <end position="38"/>
    </location>
</feature>
<dbReference type="Proteomes" id="UP000298588">
    <property type="component" value="Chromosome"/>
</dbReference>
<evidence type="ECO:0000259" key="8">
    <source>
        <dbReference type="Pfam" id="PF02979"/>
    </source>
</evidence>
<keyword evidence="3 6" id="KW-0479">Metal-binding</keyword>
<sequence length="229" mass="25401">MHDDHDHPHDHDHGHDHDHHHHDHDHDHSDHDHDHSDLSPMDARVRALETILTEKGYIDPAAIDRLIETYETKVGPHNGARVVAKAWSDPAFRQRLLSDATSAIAELGYTGRQGEHMVAIENTPDTHNMVVCTLCSCYPWPVLGLPPVWYKSAPYRSKAVRDPRGVLADFGVTLPAAKQIKVWDSTAEVRYLVIPERPAGTDGLSEDELAALVSRDSMIGTGIVEGPLA</sequence>
<dbReference type="NCBIfam" id="TIGR01323">
    <property type="entry name" value="nitrile_alph"/>
    <property type="match status" value="1"/>
</dbReference>
<dbReference type="InterPro" id="IPR004232">
    <property type="entry name" value="CN_Hdrtase_a/SCN_Hdrlase_g"/>
</dbReference>
<keyword evidence="6" id="KW-0408">Iron</keyword>
<evidence type="ECO:0000256" key="3">
    <source>
        <dbReference type="ARBA" id="ARBA00022723"/>
    </source>
</evidence>
<feature type="binding site" evidence="6">
    <location>
        <position position="137"/>
    </location>
    <ligand>
        <name>Fe(3+)</name>
        <dbReference type="ChEBI" id="CHEBI:29034"/>
    </ligand>
</feature>
<proteinExistence type="inferred from homology"/>
<dbReference type="PIRSF" id="PIRSF001426">
    <property type="entry name" value="NHase_alpha"/>
    <property type="match status" value="1"/>
</dbReference>
<dbReference type="RefSeq" id="WP_137097747.1">
    <property type="nucleotide sequence ID" value="NZ_CP039865.1"/>
</dbReference>
<feature type="region of interest" description="Disordered" evidence="7">
    <location>
        <begin position="1"/>
        <end position="38"/>
    </location>
</feature>
<organism evidence="9 10">
    <name type="scientific">Phreatobacter aquaticus</name>
    <dbReference type="NCBI Taxonomy" id="2570229"/>
    <lineage>
        <taxon>Bacteria</taxon>
        <taxon>Pseudomonadati</taxon>
        <taxon>Pseudomonadota</taxon>
        <taxon>Alphaproteobacteria</taxon>
        <taxon>Hyphomicrobiales</taxon>
        <taxon>Phreatobacteraceae</taxon>
        <taxon>Phreatobacter</taxon>
    </lineage>
</organism>
<feature type="binding site" evidence="6">
    <location>
        <position position="135"/>
    </location>
    <ligand>
        <name>Fe(3+)</name>
        <dbReference type="ChEBI" id="CHEBI:29034"/>
    </ligand>
</feature>
<evidence type="ECO:0000256" key="7">
    <source>
        <dbReference type="SAM" id="MobiDB-lite"/>
    </source>
</evidence>
<dbReference type="AlphaFoldDB" id="A0A4D7QDA2"/>
<name>A0A4D7QDA2_9HYPH</name>
<dbReference type="EMBL" id="CP039865">
    <property type="protein sequence ID" value="QCK84411.1"/>
    <property type="molecule type" value="Genomic_DNA"/>
</dbReference>
<evidence type="ECO:0000256" key="5">
    <source>
        <dbReference type="ARBA" id="ARBA00044877"/>
    </source>
</evidence>
<feature type="binding site" evidence="6">
    <location>
        <position position="136"/>
    </location>
    <ligand>
        <name>Fe(3+)</name>
        <dbReference type="ChEBI" id="CHEBI:29034"/>
    </ligand>
</feature>
<protein>
    <recommendedName>
        <fullName evidence="2">nitrile hydratase</fullName>
        <ecNumber evidence="2">4.2.1.84</ecNumber>
    </recommendedName>
</protein>
<evidence type="ECO:0000256" key="4">
    <source>
        <dbReference type="ARBA" id="ARBA00023239"/>
    </source>
</evidence>
<dbReference type="EC" id="4.2.1.84" evidence="2"/>